<reference evidence="2 3" key="1">
    <citation type="submission" date="2016-07" db="EMBL/GenBank/DDBJ databases">
        <title>Pervasive Adenine N6-methylation of Active Genes in Fungi.</title>
        <authorList>
            <consortium name="DOE Joint Genome Institute"/>
            <person name="Mondo S.J."/>
            <person name="Dannebaum R.O."/>
            <person name="Kuo R.C."/>
            <person name="Labutti K."/>
            <person name="Haridas S."/>
            <person name="Kuo A."/>
            <person name="Salamov A."/>
            <person name="Ahrendt S.R."/>
            <person name="Lipzen A."/>
            <person name="Sullivan W."/>
            <person name="Andreopoulos W.B."/>
            <person name="Clum A."/>
            <person name="Lindquist E."/>
            <person name="Daum C."/>
            <person name="Ramamoorthy G.K."/>
            <person name="Gryganskyi A."/>
            <person name="Culley D."/>
            <person name="Magnuson J.K."/>
            <person name="James T.Y."/>
            <person name="O'Malley M.A."/>
            <person name="Stajich J.E."/>
            <person name="Spatafora J.W."/>
            <person name="Visel A."/>
            <person name="Grigoriev I.V."/>
        </authorList>
    </citation>
    <scope>NUCLEOTIDE SEQUENCE [LARGE SCALE GENOMIC DNA]</scope>
    <source>
        <strain evidence="2 3">NRRL 3116</strain>
    </source>
</reference>
<comment type="caution">
    <text evidence="2">The sequence shown here is derived from an EMBL/GenBank/DDBJ whole genome shotgun (WGS) entry which is preliminary data.</text>
</comment>
<gene>
    <name evidence="2" type="ORF">BCR41DRAFT_354907</name>
</gene>
<organism evidence="2 3">
    <name type="scientific">Lobosporangium transversale</name>
    <dbReference type="NCBI Taxonomy" id="64571"/>
    <lineage>
        <taxon>Eukaryota</taxon>
        <taxon>Fungi</taxon>
        <taxon>Fungi incertae sedis</taxon>
        <taxon>Mucoromycota</taxon>
        <taxon>Mortierellomycotina</taxon>
        <taxon>Mortierellomycetes</taxon>
        <taxon>Mortierellales</taxon>
        <taxon>Mortierellaceae</taxon>
        <taxon>Lobosporangium</taxon>
    </lineage>
</organism>
<evidence type="ECO:0000259" key="1">
    <source>
        <dbReference type="Pfam" id="PF14695"/>
    </source>
</evidence>
<evidence type="ECO:0000313" key="2">
    <source>
        <dbReference type="EMBL" id="ORZ14458.1"/>
    </source>
</evidence>
<dbReference type="EMBL" id="MCFF01000021">
    <property type="protein sequence ID" value="ORZ14458.1"/>
    <property type="molecule type" value="Genomic_DNA"/>
</dbReference>
<dbReference type="GeneID" id="33566265"/>
<dbReference type="Pfam" id="PF14695">
    <property type="entry name" value="LINES_C"/>
    <property type="match status" value="1"/>
</dbReference>
<dbReference type="AlphaFoldDB" id="A0A1Y2GLS9"/>
<dbReference type="InParanoid" id="A0A1Y2GLS9"/>
<name>A0A1Y2GLS9_9FUNG</name>
<dbReference type="Proteomes" id="UP000193648">
    <property type="component" value="Unassembled WGS sequence"/>
</dbReference>
<protein>
    <recommendedName>
        <fullName evidence="1">Protein Lines C-terminal domain-containing protein</fullName>
    </recommendedName>
</protein>
<evidence type="ECO:0000313" key="3">
    <source>
        <dbReference type="Proteomes" id="UP000193648"/>
    </source>
</evidence>
<keyword evidence="3" id="KW-1185">Reference proteome</keyword>
<sequence length="536" mass="61758">MEFDQLCVNQLQHQLIRKLSQRFVDSHTFPSISYEQQQQLLLLLQQQRQQQRNVLELFHLLFKHHRHLIRHLKTGSSDHSSQEKEIHNHAALITLRELTLLSPFWDLVLPQILRSEETQYAMLRLLIDLEKYRTIHSIKESWYRYVVLCHENISRCTDQLIDVSLFKPSSLRKLFELLGLLVKDAPPATAGPSPDSSHNLSNALELSVYVLKGLAPLLLKIMTALSEHDPELDYFSTEATVFIFSNNPAYTQIHKALQPLVSNPEAIRQLGRVFLTAVLSILSSLTNPKAHSQQATDLTKETVMLDQIASQLPSLSTFLQSWVGPKTLKILLRIYAEDDAGISWLLLTIAQIHQKLDQICSHDDHYYFSSSVIPSPSLLLSVKELYIHLHRHVHPLEALFLFLETIGYDHQTLLDLLLTLDDQRTGGMLSAMMMVLRTFTEHESDQKTLIARWHHQIILEEESKIIYEDDDDNNEQISPTRTQLCNMELCLSQLVDQIRKLNDKNLFPYNPRALLVVLDHSRDILSSVIATIPYPH</sequence>
<dbReference type="RefSeq" id="XP_021880936.1">
    <property type="nucleotide sequence ID" value="XM_022024421.1"/>
</dbReference>
<accession>A0A1Y2GLS9</accession>
<dbReference type="OrthoDB" id="8251209at2759"/>
<proteinExistence type="predicted"/>
<feature type="domain" description="Protein Lines C-terminal" evidence="1">
    <location>
        <begin position="490"/>
        <end position="515"/>
    </location>
</feature>
<dbReference type="InterPro" id="IPR029415">
    <property type="entry name" value="Lines_C"/>
</dbReference>